<organism evidence="13 14">
    <name type="scientific">Catenaria anguillulae PL171</name>
    <dbReference type="NCBI Taxonomy" id="765915"/>
    <lineage>
        <taxon>Eukaryota</taxon>
        <taxon>Fungi</taxon>
        <taxon>Fungi incertae sedis</taxon>
        <taxon>Blastocladiomycota</taxon>
        <taxon>Blastocladiomycetes</taxon>
        <taxon>Blastocladiales</taxon>
        <taxon>Catenariaceae</taxon>
        <taxon>Catenaria</taxon>
    </lineage>
</organism>
<dbReference type="GO" id="GO:0005634">
    <property type="term" value="C:nucleus"/>
    <property type="evidence" value="ECO:0007669"/>
    <property type="project" value="UniProtKB-SubCell"/>
</dbReference>
<protein>
    <recommendedName>
        <fullName evidence="9">tRNA-uridine aminocarboxypropyltransferase 1</fullName>
        <ecNumber evidence="2">2.5.1.25</ecNumber>
    </recommendedName>
    <alternativeName>
        <fullName evidence="10">DTW domain-containing protein 1</fullName>
    </alternativeName>
</protein>
<evidence type="ECO:0000256" key="6">
    <source>
        <dbReference type="ARBA" id="ARBA00023242"/>
    </source>
</evidence>
<evidence type="ECO:0000256" key="4">
    <source>
        <dbReference type="ARBA" id="ARBA00022691"/>
    </source>
</evidence>
<keyword evidence="14" id="KW-1185">Reference proteome</keyword>
<dbReference type="InterPro" id="IPR051521">
    <property type="entry name" value="tRNA_Mod/Golgi_Maint"/>
</dbReference>
<dbReference type="InterPro" id="IPR005636">
    <property type="entry name" value="DTW"/>
</dbReference>
<keyword evidence="5" id="KW-0819">tRNA processing</keyword>
<evidence type="ECO:0000256" key="11">
    <source>
        <dbReference type="ARBA" id="ARBA00048718"/>
    </source>
</evidence>
<dbReference type="STRING" id="765915.A0A1Y2HRZ7"/>
<keyword evidence="6" id="KW-0539">Nucleus</keyword>
<proteinExistence type="inferred from homology"/>
<name>A0A1Y2HRZ7_9FUNG</name>
<dbReference type="GO" id="GO:0008033">
    <property type="term" value="P:tRNA processing"/>
    <property type="evidence" value="ECO:0007669"/>
    <property type="project" value="UniProtKB-KW"/>
</dbReference>
<evidence type="ECO:0000256" key="10">
    <source>
        <dbReference type="ARBA" id="ARBA00042508"/>
    </source>
</evidence>
<evidence type="ECO:0000313" key="14">
    <source>
        <dbReference type="Proteomes" id="UP000193411"/>
    </source>
</evidence>
<dbReference type="Proteomes" id="UP000193411">
    <property type="component" value="Unassembled WGS sequence"/>
</dbReference>
<feature type="domain" description="DTW" evidence="12">
    <location>
        <begin position="28"/>
        <end position="212"/>
    </location>
</feature>
<reference evidence="13 14" key="1">
    <citation type="submission" date="2016-07" db="EMBL/GenBank/DDBJ databases">
        <title>Pervasive Adenine N6-methylation of Active Genes in Fungi.</title>
        <authorList>
            <consortium name="DOE Joint Genome Institute"/>
            <person name="Mondo S.J."/>
            <person name="Dannebaum R.O."/>
            <person name="Kuo R.C."/>
            <person name="Labutti K."/>
            <person name="Haridas S."/>
            <person name="Kuo A."/>
            <person name="Salamov A."/>
            <person name="Ahrendt S.R."/>
            <person name="Lipzen A."/>
            <person name="Sullivan W."/>
            <person name="Andreopoulos W.B."/>
            <person name="Clum A."/>
            <person name="Lindquist E."/>
            <person name="Daum C."/>
            <person name="Ramamoorthy G.K."/>
            <person name="Gryganskyi A."/>
            <person name="Culley D."/>
            <person name="Magnuson J.K."/>
            <person name="James T.Y."/>
            <person name="O'Malley M.A."/>
            <person name="Stajich J.E."/>
            <person name="Spatafora J.W."/>
            <person name="Visel A."/>
            <person name="Grigoriev I.V."/>
        </authorList>
    </citation>
    <scope>NUCLEOTIDE SEQUENCE [LARGE SCALE GENOMIC DNA]</scope>
    <source>
        <strain evidence="13 14">PL171</strain>
    </source>
</reference>
<evidence type="ECO:0000313" key="13">
    <source>
        <dbReference type="EMBL" id="ORZ36714.1"/>
    </source>
</evidence>
<evidence type="ECO:0000256" key="3">
    <source>
        <dbReference type="ARBA" id="ARBA00022679"/>
    </source>
</evidence>
<comment type="subcellular location">
    <subcellularLocation>
        <location evidence="1">Nucleus</location>
    </subcellularLocation>
</comment>
<comment type="catalytic activity">
    <reaction evidence="11">
        <text>a uridine in tRNA + S-adenosyl-L-methionine = a 3-[(3S)-3-amino-3-carboxypropyl]uridine in tRNA + S-methyl-5'-thioadenosine + H(+)</text>
        <dbReference type="Rhea" id="RHEA:62432"/>
        <dbReference type="Rhea" id="RHEA-COMP:13339"/>
        <dbReference type="Rhea" id="RHEA-COMP:16092"/>
        <dbReference type="ChEBI" id="CHEBI:15378"/>
        <dbReference type="ChEBI" id="CHEBI:17509"/>
        <dbReference type="ChEBI" id="CHEBI:59789"/>
        <dbReference type="ChEBI" id="CHEBI:65315"/>
        <dbReference type="ChEBI" id="CHEBI:82930"/>
        <dbReference type="EC" id="2.5.1.25"/>
    </reaction>
</comment>
<keyword evidence="4" id="KW-0949">S-adenosyl-L-methionine</keyword>
<evidence type="ECO:0000256" key="2">
    <source>
        <dbReference type="ARBA" id="ARBA00012386"/>
    </source>
</evidence>
<sequence>PHKDLVISPTAPLLECNRKRCPTCRDKCRYYCRQCLVPRGPATPPTLPPLPWTYDVFKHNQERKGKSTALHVKVLCPNESNVWTYPQDVERYTAQADPEKTLVLYPSARAQPISAIDPSSFTHIVVLDGTWYQAHQMARDTPLLQDSRVRHVSFASPPQTKFWRHQQKGGDHLATIEAMWWLVREFMVAHRPSEDYHRYDDLLWYFTFTYQRI</sequence>
<evidence type="ECO:0000259" key="12">
    <source>
        <dbReference type="SMART" id="SM01144"/>
    </source>
</evidence>
<dbReference type="OrthoDB" id="660555at2759"/>
<dbReference type="Pfam" id="PF03942">
    <property type="entry name" value="DTW"/>
    <property type="match status" value="1"/>
</dbReference>
<comment type="function">
    <text evidence="7">Catalyzes the formation of 3-(3-amino-3-carboxypropyl)uridine (acp3U) at position 20 in the D-loop of several cytoplasmic tRNAs (acp3U(20)).</text>
</comment>
<evidence type="ECO:0000256" key="9">
    <source>
        <dbReference type="ARBA" id="ARBA00039242"/>
    </source>
</evidence>
<evidence type="ECO:0000256" key="8">
    <source>
        <dbReference type="ARBA" id="ARBA00038290"/>
    </source>
</evidence>
<dbReference type="EC" id="2.5.1.25" evidence="2"/>
<feature type="non-terminal residue" evidence="13">
    <location>
        <position position="213"/>
    </location>
</feature>
<evidence type="ECO:0000256" key="1">
    <source>
        <dbReference type="ARBA" id="ARBA00004123"/>
    </source>
</evidence>
<evidence type="ECO:0000256" key="5">
    <source>
        <dbReference type="ARBA" id="ARBA00022694"/>
    </source>
</evidence>
<comment type="similarity">
    <text evidence="8">Belongs to the TDD superfamily. DTWD1 family.</text>
</comment>
<feature type="non-terminal residue" evidence="13">
    <location>
        <position position="1"/>
    </location>
</feature>
<gene>
    <name evidence="13" type="ORF">BCR44DRAFT_1377300</name>
</gene>
<dbReference type="SMART" id="SM01144">
    <property type="entry name" value="DTW"/>
    <property type="match status" value="1"/>
</dbReference>
<dbReference type="PANTHER" id="PTHR15627">
    <property type="entry name" value="NATURAL KILLER CELL-SPECIFIC ANTIGEN KLIP1"/>
    <property type="match status" value="1"/>
</dbReference>
<comment type="caution">
    <text evidence="13">The sequence shown here is derived from an EMBL/GenBank/DDBJ whole genome shotgun (WGS) entry which is preliminary data.</text>
</comment>
<evidence type="ECO:0000256" key="7">
    <source>
        <dbReference type="ARBA" id="ARBA00037050"/>
    </source>
</evidence>
<dbReference type="AlphaFoldDB" id="A0A1Y2HRZ7"/>
<dbReference type="GO" id="GO:0016432">
    <property type="term" value="F:tRNA-uridine aminocarboxypropyltransferase activity"/>
    <property type="evidence" value="ECO:0007669"/>
    <property type="project" value="UniProtKB-EC"/>
</dbReference>
<keyword evidence="3" id="KW-0808">Transferase</keyword>
<dbReference type="EMBL" id="MCFL01000015">
    <property type="protein sequence ID" value="ORZ36714.1"/>
    <property type="molecule type" value="Genomic_DNA"/>
</dbReference>
<accession>A0A1Y2HRZ7</accession>
<dbReference type="PANTHER" id="PTHR15627:SF8">
    <property type="entry name" value="TRNA-URIDINE AMINOCARBOXYPROPYLTRANSFERASE 1"/>
    <property type="match status" value="1"/>
</dbReference>